<gene>
    <name evidence="5" type="ORF">K9W45_11470</name>
</gene>
<comment type="similarity">
    <text evidence="3">Belongs to the N(4)/N(6)-methyltransferase family.</text>
</comment>
<dbReference type="SUPFAM" id="SSF53335">
    <property type="entry name" value="S-adenosyl-L-methionine-dependent methyltransferases"/>
    <property type="match status" value="2"/>
</dbReference>
<keyword evidence="3" id="KW-0949">S-adenosyl-L-methionine</keyword>
<dbReference type="InterPro" id="IPR001091">
    <property type="entry name" value="RM_Methyltransferase"/>
</dbReference>
<sequence length="264" mass="31005">MLTDNDFELETTTVWSFQERGNWSSHKGDYRGNFAPQIPRNIILRYSKEGEVVLDPMVGSGTTLIETKLLKRKGIGIDINKIPLEITKQRLEKTIAPEGEVNIEVYYGDARNLNKINDESINLICTHPPYLNIIKYSFGNPNDLSQIKDVEQYYINIKKITDECFRVLKPNKILALLIGDTRRNRHYIPLSIYVLKAAFDSGFLLMEDIIKHQWNCKSTEKWKEQSLKYNFHLIMHEHLYILRKPYKNENLSKFKYSSKLNRIF</sequence>
<dbReference type="GO" id="GO:0009307">
    <property type="term" value="P:DNA restriction-modification system"/>
    <property type="evidence" value="ECO:0007669"/>
    <property type="project" value="UniProtKB-KW"/>
</dbReference>
<dbReference type="PANTHER" id="PTHR14911">
    <property type="entry name" value="THUMP DOMAIN-CONTAINING"/>
    <property type="match status" value="1"/>
</dbReference>
<comment type="catalytic activity">
    <reaction evidence="3">
        <text>a 2'-deoxycytidine in DNA + S-adenosyl-L-methionine = an N(4)-methyl-2'-deoxycytidine in DNA + S-adenosyl-L-homocysteine + H(+)</text>
        <dbReference type="Rhea" id="RHEA:16857"/>
        <dbReference type="Rhea" id="RHEA-COMP:11369"/>
        <dbReference type="Rhea" id="RHEA-COMP:13674"/>
        <dbReference type="ChEBI" id="CHEBI:15378"/>
        <dbReference type="ChEBI" id="CHEBI:57856"/>
        <dbReference type="ChEBI" id="CHEBI:59789"/>
        <dbReference type="ChEBI" id="CHEBI:85452"/>
        <dbReference type="ChEBI" id="CHEBI:137933"/>
        <dbReference type="EC" id="2.1.1.113"/>
    </reaction>
</comment>
<dbReference type="GO" id="GO:0016423">
    <property type="term" value="F:tRNA (guanine) methyltransferase activity"/>
    <property type="evidence" value="ECO:0007669"/>
    <property type="project" value="TreeGrafter"/>
</dbReference>
<dbReference type="Proteomes" id="UP001201020">
    <property type="component" value="Chromosome"/>
</dbReference>
<feature type="domain" description="DNA methylase N-4/N-6" evidence="4">
    <location>
        <begin position="10"/>
        <end position="88"/>
    </location>
</feature>
<dbReference type="InterPro" id="IPR002941">
    <property type="entry name" value="DNA_methylase_N4/N6"/>
</dbReference>
<dbReference type="AlphaFoldDB" id="A0A9Y1BNU1"/>
<accession>A0A9Y1BNU1</accession>
<dbReference type="EMBL" id="CP084166">
    <property type="protein sequence ID" value="UJG42155.1"/>
    <property type="molecule type" value="Genomic_DNA"/>
</dbReference>
<evidence type="ECO:0000256" key="1">
    <source>
        <dbReference type="ARBA" id="ARBA00022603"/>
    </source>
</evidence>
<keyword evidence="1 3" id="KW-0489">Methyltransferase</keyword>
<reference evidence="5" key="1">
    <citation type="journal article" date="2022" name="Nat. Microbiol.">
        <title>Unique mobile elements and scalable gene flow at the prokaryote-eukaryote boundary revealed by circularized Asgard archaea genomes.</title>
        <authorList>
            <person name="Wu F."/>
            <person name="Speth D.R."/>
            <person name="Philosof A."/>
            <person name="Cremiere A."/>
            <person name="Narayanan A."/>
            <person name="Barco R.A."/>
            <person name="Connon S.A."/>
            <person name="Amend J.P."/>
            <person name="Antoshechkin I.A."/>
            <person name="Orphan V.J."/>
        </authorList>
    </citation>
    <scope>NUCLEOTIDE SEQUENCE</scope>
    <source>
        <strain evidence="5">PM71</strain>
    </source>
</reference>
<evidence type="ECO:0000259" key="4">
    <source>
        <dbReference type="Pfam" id="PF01555"/>
    </source>
</evidence>
<dbReference type="REBASE" id="963542">
    <property type="entry name" value="M2.HauPM71ORF11465P"/>
</dbReference>
<name>A0A9Y1BNU1_9ARCH</name>
<dbReference type="GO" id="GO:0008170">
    <property type="term" value="F:N-methyltransferase activity"/>
    <property type="evidence" value="ECO:0007669"/>
    <property type="project" value="InterPro"/>
</dbReference>
<dbReference type="EC" id="2.1.1.113" evidence="3"/>
<dbReference type="GO" id="GO:0030488">
    <property type="term" value="P:tRNA methylation"/>
    <property type="evidence" value="ECO:0007669"/>
    <property type="project" value="TreeGrafter"/>
</dbReference>
<evidence type="ECO:0000313" key="5">
    <source>
        <dbReference type="EMBL" id="UJG42155.1"/>
    </source>
</evidence>
<keyword evidence="3" id="KW-0680">Restriction system</keyword>
<dbReference type="PANTHER" id="PTHR14911:SF13">
    <property type="entry name" value="TRNA (GUANINE(6)-N2)-METHYLTRANSFERASE THUMP3"/>
    <property type="match status" value="1"/>
</dbReference>
<keyword evidence="2" id="KW-0808">Transferase</keyword>
<dbReference type="PRINTS" id="PR00508">
    <property type="entry name" value="S21N4MTFRASE"/>
</dbReference>
<proteinExistence type="inferred from homology"/>
<feature type="domain" description="DNA methylase N-4/N-6" evidence="4">
    <location>
        <begin position="121"/>
        <end position="255"/>
    </location>
</feature>
<dbReference type="InterPro" id="IPR029063">
    <property type="entry name" value="SAM-dependent_MTases_sf"/>
</dbReference>
<dbReference type="CDD" id="cd02440">
    <property type="entry name" value="AdoMet_MTases"/>
    <property type="match status" value="1"/>
</dbReference>
<evidence type="ECO:0000256" key="2">
    <source>
        <dbReference type="ARBA" id="ARBA00022679"/>
    </source>
</evidence>
<organism evidence="5">
    <name type="scientific">Candidatus Heimdallarchaeum aukensis</name>
    <dbReference type="NCBI Taxonomy" id="2876573"/>
    <lineage>
        <taxon>Archaea</taxon>
        <taxon>Promethearchaeati</taxon>
        <taxon>Candidatus Heimdallarchaeota</taxon>
        <taxon>Candidatus Heimdallarchaeia (ex Rinke et al. 2021) (nom. nud.)</taxon>
        <taxon>Candidatus Heimdallarchaeales</taxon>
        <taxon>Candidatus Heimdallarchaeaceae</taxon>
        <taxon>Candidatus Heimdallarchaeum</taxon>
    </lineage>
</organism>
<dbReference type="GO" id="GO:0015667">
    <property type="term" value="F:site-specific DNA-methyltransferase (cytosine-N4-specific) activity"/>
    <property type="evidence" value="ECO:0007669"/>
    <property type="project" value="UniProtKB-EC"/>
</dbReference>
<dbReference type="Pfam" id="PF01555">
    <property type="entry name" value="N6_N4_Mtase"/>
    <property type="match status" value="2"/>
</dbReference>
<protein>
    <recommendedName>
        <fullName evidence="3">Type II methyltransferase</fullName>
        <ecNumber evidence="3">2.1.1.113</ecNumber>
    </recommendedName>
    <alternativeName>
        <fullName evidence="3">N-4 cytosine-specific methyltransferase</fullName>
    </alternativeName>
</protein>
<dbReference type="Gene3D" id="3.40.50.150">
    <property type="entry name" value="Vaccinia Virus protein VP39"/>
    <property type="match status" value="2"/>
</dbReference>
<dbReference type="GO" id="GO:0003677">
    <property type="term" value="F:DNA binding"/>
    <property type="evidence" value="ECO:0007669"/>
    <property type="project" value="InterPro"/>
</dbReference>
<evidence type="ECO:0000256" key="3">
    <source>
        <dbReference type="RuleBase" id="RU362026"/>
    </source>
</evidence>